<protein>
    <submittedName>
        <fullName evidence="8">Proteasome accessory factor B</fullName>
    </submittedName>
</protein>
<dbReference type="GO" id="GO:0003677">
    <property type="term" value="F:DNA binding"/>
    <property type="evidence" value="ECO:0007669"/>
    <property type="project" value="UniProtKB-KW"/>
</dbReference>
<dbReference type="InterPro" id="IPR013196">
    <property type="entry name" value="HTH_11"/>
</dbReference>
<evidence type="ECO:0000256" key="3">
    <source>
        <dbReference type="ARBA" id="ARBA00023163"/>
    </source>
</evidence>
<dbReference type="GO" id="GO:0000502">
    <property type="term" value="C:proteasome complex"/>
    <property type="evidence" value="ECO:0007669"/>
    <property type="project" value="UniProtKB-KW"/>
</dbReference>
<dbReference type="GO" id="GO:0003700">
    <property type="term" value="F:DNA-binding transcription factor activity"/>
    <property type="evidence" value="ECO:0007669"/>
    <property type="project" value="InterPro"/>
</dbReference>
<feature type="domain" description="WYL" evidence="6">
    <location>
        <begin position="188"/>
        <end position="256"/>
    </location>
</feature>
<feature type="domain" description="WCX" evidence="7">
    <location>
        <begin position="286"/>
        <end position="361"/>
    </location>
</feature>
<dbReference type="InterPro" id="IPR026881">
    <property type="entry name" value="WYL_dom"/>
</dbReference>
<dbReference type="PROSITE" id="PS00894">
    <property type="entry name" value="HTH_DEOR_1"/>
    <property type="match status" value="1"/>
</dbReference>
<keyword evidence="9" id="KW-1185">Reference proteome</keyword>
<name>A0A1I3SIY8_9PLAN</name>
<gene>
    <name evidence="8" type="ORF">SAMN05421753_12450</name>
</gene>
<organism evidence="8 9">
    <name type="scientific">Planctomicrobium piriforme</name>
    <dbReference type="NCBI Taxonomy" id="1576369"/>
    <lineage>
        <taxon>Bacteria</taxon>
        <taxon>Pseudomonadati</taxon>
        <taxon>Planctomycetota</taxon>
        <taxon>Planctomycetia</taxon>
        <taxon>Planctomycetales</taxon>
        <taxon>Planctomycetaceae</taxon>
        <taxon>Planctomicrobium</taxon>
    </lineage>
</organism>
<dbReference type="Gene3D" id="1.10.10.10">
    <property type="entry name" value="Winged helix-like DNA-binding domain superfamily/Winged helix DNA-binding domain"/>
    <property type="match status" value="1"/>
</dbReference>
<keyword evidence="3" id="KW-0804">Transcription</keyword>
<dbReference type="InterPro" id="IPR051534">
    <property type="entry name" value="CBASS_pafABC_assoc_protein"/>
</dbReference>
<evidence type="ECO:0000256" key="2">
    <source>
        <dbReference type="ARBA" id="ARBA00023125"/>
    </source>
</evidence>
<dbReference type="PANTHER" id="PTHR34580:SF1">
    <property type="entry name" value="PROTEIN PAFC"/>
    <property type="match status" value="1"/>
</dbReference>
<dbReference type="Pfam" id="PF13280">
    <property type="entry name" value="WYL"/>
    <property type="match status" value="1"/>
</dbReference>
<evidence type="ECO:0000256" key="4">
    <source>
        <dbReference type="SAM" id="MobiDB-lite"/>
    </source>
</evidence>
<proteinExistence type="predicted"/>
<evidence type="ECO:0000313" key="9">
    <source>
        <dbReference type="Proteomes" id="UP000199518"/>
    </source>
</evidence>
<dbReference type="AlphaFoldDB" id="A0A1I3SIY8"/>
<dbReference type="InterPro" id="IPR018356">
    <property type="entry name" value="Tscrpt_reg_HTH_DeoR_CS"/>
</dbReference>
<feature type="region of interest" description="Disordered" evidence="4">
    <location>
        <begin position="18"/>
        <end position="45"/>
    </location>
</feature>
<reference evidence="9" key="1">
    <citation type="submission" date="2016-10" db="EMBL/GenBank/DDBJ databases">
        <authorList>
            <person name="Varghese N."/>
            <person name="Submissions S."/>
        </authorList>
    </citation>
    <scope>NUCLEOTIDE SEQUENCE [LARGE SCALE GENOMIC DNA]</scope>
    <source>
        <strain evidence="9">DSM 26348</strain>
    </source>
</reference>
<dbReference type="Pfam" id="PF25583">
    <property type="entry name" value="WCX"/>
    <property type="match status" value="1"/>
</dbReference>
<keyword evidence="1" id="KW-0805">Transcription regulation</keyword>
<keyword evidence="8" id="KW-0647">Proteasome</keyword>
<evidence type="ECO:0000259" key="7">
    <source>
        <dbReference type="Pfam" id="PF25583"/>
    </source>
</evidence>
<dbReference type="PANTHER" id="PTHR34580">
    <property type="match status" value="1"/>
</dbReference>
<dbReference type="STRING" id="1576369.SAMN05421753_12450"/>
<evidence type="ECO:0000256" key="1">
    <source>
        <dbReference type="ARBA" id="ARBA00023015"/>
    </source>
</evidence>
<dbReference type="Proteomes" id="UP000199518">
    <property type="component" value="Unassembled WGS sequence"/>
</dbReference>
<dbReference type="SUPFAM" id="SSF46785">
    <property type="entry name" value="Winged helix' DNA-binding domain"/>
    <property type="match status" value="1"/>
</dbReference>
<evidence type="ECO:0000259" key="5">
    <source>
        <dbReference type="Pfam" id="PF08279"/>
    </source>
</evidence>
<sequence length="371" mass="41821">MLSHQNFSVVRYDLSTMAKKRSTRKPSIPPGRTTPVPQRPDRDRRVRQADRIARVLGVLNLIQSRGQWTLQAIAEELGCSDRTVRRDLEVLEFAGIPFYKDERTQCYRVRPDFRFPTLTLTLEEALGQAIATAASSAAGLNISEGAGPTTRKLTATSSEQIQQILSDAARLIEVFDLKIADHSRHDEAIKTAQFALLQGKQLTGLYSSPYESQTVKLRLHPYRLCLIKRAWYLIGHLDGESQPKTLRIARFKSLRMLDQAAHVPADFDLRSFLGNAWSVYRGDQSYEVELRFLPPASSVVTETVWHHTQKAKLQKDGSVLLAFTVDGLEEILHWILSWSGNVQILSPAELRQRYAKVLTTALALNSESDQA</sequence>
<dbReference type="OrthoDB" id="9767131at2"/>
<dbReference type="InterPro" id="IPR036388">
    <property type="entry name" value="WH-like_DNA-bd_sf"/>
</dbReference>
<dbReference type="InterPro" id="IPR057727">
    <property type="entry name" value="WCX_dom"/>
</dbReference>
<evidence type="ECO:0000313" key="8">
    <source>
        <dbReference type="EMBL" id="SFJ58633.1"/>
    </source>
</evidence>
<evidence type="ECO:0000259" key="6">
    <source>
        <dbReference type="Pfam" id="PF13280"/>
    </source>
</evidence>
<keyword evidence="2" id="KW-0238">DNA-binding</keyword>
<dbReference type="EMBL" id="FOQD01000024">
    <property type="protein sequence ID" value="SFJ58633.1"/>
    <property type="molecule type" value="Genomic_DNA"/>
</dbReference>
<dbReference type="InterPro" id="IPR036390">
    <property type="entry name" value="WH_DNA-bd_sf"/>
</dbReference>
<dbReference type="PROSITE" id="PS52050">
    <property type="entry name" value="WYL"/>
    <property type="match status" value="1"/>
</dbReference>
<dbReference type="InterPro" id="IPR028349">
    <property type="entry name" value="PafC-like"/>
</dbReference>
<feature type="domain" description="Helix-turn-helix type 11" evidence="5">
    <location>
        <begin position="61"/>
        <end position="100"/>
    </location>
</feature>
<dbReference type="Pfam" id="PF08279">
    <property type="entry name" value="HTH_11"/>
    <property type="match status" value="1"/>
</dbReference>
<accession>A0A1I3SIY8</accession>
<dbReference type="PIRSF" id="PIRSF016838">
    <property type="entry name" value="PafC"/>
    <property type="match status" value="1"/>
</dbReference>